<feature type="region of interest" description="Disordered" evidence="1">
    <location>
        <begin position="1"/>
        <end position="71"/>
    </location>
</feature>
<evidence type="ECO:0000313" key="3">
    <source>
        <dbReference type="Proteomes" id="UP001589867"/>
    </source>
</evidence>
<reference evidence="2 3" key="1">
    <citation type="submission" date="2024-09" db="EMBL/GenBank/DDBJ databases">
        <authorList>
            <person name="Sun Q."/>
            <person name="Mori K."/>
        </authorList>
    </citation>
    <scope>NUCLEOTIDE SEQUENCE [LARGE SCALE GENOMIC DNA]</scope>
    <source>
        <strain evidence="2 3">TBRC 3947</strain>
    </source>
</reference>
<dbReference type="EMBL" id="JBHLUH010000079">
    <property type="protein sequence ID" value="MFC0533192.1"/>
    <property type="molecule type" value="Genomic_DNA"/>
</dbReference>
<proteinExistence type="predicted"/>
<name>A0ABV6MFH7_9ACTN</name>
<dbReference type="RefSeq" id="WP_377260466.1">
    <property type="nucleotide sequence ID" value="NZ_JBHLUH010000079.1"/>
</dbReference>
<protein>
    <submittedName>
        <fullName evidence="2">Uncharacterized protein</fullName>
    </submittedName>
</protein>
<dbReference type="Proteomes" id="UP001589867">
    <property type="component" value="Unassembled WGS sequence"/>
</dbReference>
<sequence length="71" mass="7734">MPAQQQGHGGDDAGRHEGEGRRDVGGHAQYVDQAGVVGAVPPQVFAQRDVQPFDRGPVAEHDRHQREKRGQ</sequence>
<gene>
    <name evidence="2" type="ORF">ACFFIA_36860</name>
</gene>
<comment type="caution">
    <text evidence="2">The sequence shown here is derived from an EMBL/GenBank/DDBJ whole genome shotgun (WGS) entry which is preliminary data.</text>
</comment>
<feature type="compositionally biased region" description="Basic and acidic residues" evidence="1">
    <location>
        <begin position="9"/>
        <end position="25"/>
    </location>
</feature>
<organism evidence="2 3">
    <name type="scientific">Phytohabitans kaempferiae</name>
    <dbReference type="NCBI Taxonomy" id="1620943"/>
    <lineage>
        <taxon>Bacteria</taxon>
        <taxon>Bacillati</taxon>
        <taxon>Actinomycetota</taxon>
        <taxon>Actinomycetes</taxon>
        <taxon>Micromonosporales</taxon>
        <taxon>Micromonosporaceae</taxon>
    </lineage>
</organism>
<evidence type="ECO:0000256" key="1">
    <source>
        <dbReference type="SAM" id="MobiDB-lite"/>
    </source>
</evidence>
<evidence type="ECO:0000313" key="2">
    <source>
        <dbReference type="EMBL" id="MFC0533192.1"/>
    </source>
</evidence>
<accession>A0ABV6MFH7</accession>
<keyword evidence="3" id="KW-1185">Reference proteome</keyword>
<feature type="compositionally biased region" description="Basic and acidic residues" evidence="1">
    <location>
        <begin position="57"/>
        <end position="71"/>
    </location>
</feature>